<evidence type="ECO:0000256" key="1">
    <source>
        <dbReference type="SAM" id="MobiDB-lite"/>
    </source>
</evidence>
<proteinExistence type="predicted"/>
<gene>
    <name evidence="2" type="ORF">NAEGRDRAFT_63056</name>
</gene>
<accession>D2V2N1</accession>
<keyword evidence="3" id="KW-1185">Reference proteome</keyword>
<sequence length="121" mass="14270">MKGISRLPQTTAAMHNNLERVFSVLRDNKTIELRFLWSTKEVISGDYDTIWGLLNDIYNAYWKKTSKVKRASQNKKRENSRIQAHSPNSSLEEEREDENEGFSIEDINRMKRELLESSQDY</sequence>
<dbReference type="RefSeq" id="XP_002681834.1">
    <property type="nucleotide sequence ID" value="XM_002681788.1"/>
</dbReference>
<feature type="compositionally biased region" description="Acidic residues" evidence="1">
    <location>
        <begin position="91"/>
        <end position="100"/>
    </location>
</feature>
<name>D2V2N1_NAEGR</name>
<feature type="compositionally biased region" description="Polar residues" evidence="1">
    <location>
        <begin position="81"/>
        <end position="90"/>
    </location>
</feature>
<evidence type="ECO:0000313" key="2">
    <source>
        <dbReference type="EMBL" id="EFC49090.1"/>
    </source>
</evidence>
<reference evidence="2 3" key="1">
    <citation type="journal article" date="2010" name="Cell">
        <title>The genome of Naegleria gruberi illuminates early eukaryotic versatility.</title>
        <authorList>
            <person name="Fritz-Laylin L.K."/>
            <person name="Prochnik S.E."/>
            <person name="Ginger M.L."/>
            <person name="Dacks J.B."/>
            <person name="Carpenter M.L."/>
            <person name="Field M.C."/>
            <person name="Kuo A."/>
            <person name="Paredez A."/>
            <person name="Chapman J."/>
            <person name="Pham J."/>
            <person name="Shu S."/>
            <person name="Neupane R."/>
            <person name="Cipriano M."/>
            <person name="Mancuso J."/>
            <person name="Tu H."/>
            <person name="Salamov A."/>
            <person name="Lindquist E."/>
            <person name="Shapiro H."/>
            <person name="Lucas S."/>
            <person name="Grigoriev I.V."/>
            <person name="Cande W.Z."/>
            <person name="Fulton C."/>
            <person name="Rokhsar D.S."/>
            <person name="Dawson S.C."/>
        </authorList>
    </citation>
    <scope>NUCLEOTIDE SEQUENCE [LARGE SCALE GENOMIC DNA]</scope>
    <source>
        <strain evidence="2 3">NEG-M</strain>
    </source>
</reference>
<protein>
    <submittedName>
        <fullName evidence="2">Predicted protein</fullName>
    </submittedName>
</protein>
<evidence type="ECO:0000313" key="3">
    <source>
        <dbReference type="Proteomes" id="UP000006671"/>
    </source>
</evidence>
<dbReference type="InParanoid" id="D2V2N1"/>
<dbReference type="VEuPathDB" id="AmoebaDB:NAEGRDRAFT_63056"/>
<feature type="region of interest" description="Disordered" evidence="1">
    <location>
        <begin position="67"/>
        <end position="105"/>
    </location>
</feature>
<dbReference type="KEGG" id="ngr:NAEGRDRAFT_63056"/>
<dbReference type="AlphaFoldDB" id="D2V2N1"/>
<dbReference type="OrthoDB" id="297227at2759"/>
<organism evidence="3">
    <name type="scientific">Naegleria gruberi</name>
    <name type="common">Amoeba</name>
    <dbReference type="NCBI Taxonomy" id="5762"/>
    <lineage>
        <taxon>Eukaryota</taxon>
        <taxon>Discoba</taxon>
        <taxon>Heterolobosea</taxon>
        <taxon>Tetramitia</taxon>
        <taxon>Eutetramitia</taxon>
        <taxon>Vahlkampfiidae</taxon>
        <taxon>Naegleria</taxon>
    </lineage>
</organism>
<dbReference type="GeneID" id="8852790"/>
<dbReference type="Proteomes" id="UP000006671">
    <property type="component" value="Unassembled WGS sequence"/>
</dbReference>
<dbReference type="EMBL" id="GG738849">
    <property type="protein sequence ID" value="EFC49090.1"/>
    <property type="molecule type" value="Genomic_DNA"/>
</dbReference>